<accession>A0A0D8Y6F1</accession>
<dbReference type="AlphaFoldDB" id="A0A0D8Y6F1"/>
<name>A0A0D8Y6F1_DICVI</name>
<feature type="region of interest" description="Disordered" evidence="1">
    <location>
        <begin position="1"/>
        <end position="28"/>
    </location>
</feature>
<dbReference type="Proteomes" id="UP000053766">
    <property type="component" value="Unassembled WGS sequence"/>
</dbReference>
<organism evidence="2 3">
    <name type="scientific">Dictyocaulus viviparus</name>
    <name type="common">Bovine lungworm</name>
    <dbReference type="NCBI Taxonomy" id="29172"/>
    <lineage>
        <taxon>Eukaryota</taxon>
        <taxon>Metazoa</taxon>
        <taxon>Ecdysozoa</taxon>
        <taxon>Nematoda</taxon>
        <taxon>Chromadorea</taxon>
        <taxon>Rhabditida</taxon>
        <taxon>Rhabditina</taxon>
        <taxon>Rhabditomorpha</taxon>
        <taxon>Strongyloidea</taxon>
        <taxon>Metastrongylidae</taxon>
        <taxon>Dictyocaulus</taxon>
    </lineage>
</organism>
<dbReference type="EMBL" id="KN716165">
    <property type="protein sequence ID" value="KJH52433.1"/>
    <property type="molecule type" value="Genomic_DNA"/>
</dbReference>
<sequence length="185" mass="20849">MEGNSKRRISGEVKSYGLSKQSPEPLSSKVKAKGFGFAGFKFRKVDTTAEKRSLHVGEVNEKTKSSKHMEDVTEEMSPETLNALDWMLRNITRIKEQGESAFRRALSSVDSSVNEENMLADQVISTTEKAEIVVPVRKNTRPTAIKSQKQTKVCNDDFFLIDLKILSKHCSTSSLNLSYHYLMIN</sequence>
<dbReference type="OrthoDB" id="10601677at2759"/>
<gene>
    <name evidence="2" type="ORF">DICVIV_01410</name>
</gene>
<reference evidence="2 3" key="1">
    <citation type="submission" date="2013-11" db="EMBL/GenBank/DDBJ databases">
        <title>Draft genome of the bovine lungworm Dictyocaulus viviparus.</title>
        <authorList>
            <person name="Mitreva M."/>
        </authorList>
    </citation>
    <scope>NUCLEOTIDE SEQUENCE [LARGE SCALE GENOMIC DNA]</scope>
    <source>
        <strain evidence="2 3">HannoverDv2000</strain>
    </source>
</reference>
<evidence type="ECO:0000313" key="3">
    <source>
        <dbReference type="Proteomes" id="UP000053766"/>
    </source>
</evidence>
<keyword evidence="3" id="KW-1185">Reference proteome</keyword>
<proteinExistence type="predicted"/>
<reference evidence="3" key="2">
    <citation type="journal article" date="2016" name="Sci. Rep.">
        <title>Dictyocaulus viviparus genome, variome and transcriptome elucidate lungworm biology and support future intervention.</title>
        <authorList>
            <person name="McNulty S.N."/>
            <person name="Strube C."/>
            <person name="Rosa B.A."/>
            <person name="Martin J.C."/>
            <person name="Tyagi R."/>
            <person name="Choi Y.J."/>
            <person name="Wang Q."/>
            <person name="Hallsworth Pepin K."/>
            <person name="Zhang X."/>
            <person name="Ozersky P."/>
            <person name="Wilson R.K."/>
            <person name="Sternberg P.W."/>
            <person name="Gasser R.B."/>
            <person name="Mitreva M."/>
        </authorList>
    </citation>
    <scope>NUCLEOTIDE SEQUENCE [LARGE SCALE GENOMIC DNA]</scope>
    <source>
        <strain evidence="3">HannoverDv2000</strain>
    </source>
</reference>
<protein>
    <submittedName>
        <fullName evidence="2">Uncharacterized protein</fullName>
    </submittedName>
</protein>
<evidence type="ECO:0000256" key="1">
    <source>
        <dbReference type="SAM" id="MobiDB-lite"/>
    </source>
</evidence>
<evidence type="ECO:0000313" key="2">
    <source>
        <dbReference type="EMBL" id="KJH52433.1"/>
    </source>
</evidence>